<dbReference type="GO" id="GO:0000981">
    <property type="term" value="F:DNA-binding transcription factor activity, RNA polymerase II-specific"/>
    <property type="evidence" value="ECO:0007669"/>
    <property type="project" value="TreeGrafter"/>
</dbReference>
<accession>A0A8I6SH52</accession>
<keyword evidence="5" id="KW-0862">Zinc</keyword>
<keyword evidence="7" id="KW-0238">DNA-binding</keyword>
<dbReference type="RefSeq" id="XP_024081582.1">
    <property type="nucleotide sequence ID" value="XM_024225814.1"/>
</dbReference>
<comment type="subcellular location">
    <subcellularLocation>
        <location evidence="1">Nucleus</location>
    </subcellularLocation>
</comment>
<evidence type="ECO:0000313" key="12">
    <source>
        <dbReference type="EnsemblMetazoa" id="XP_024081582.1"/>
    </source>
</evidence>
<evidence type="ECO:0000256" key="7">
    <source>
        <dbReference type="ARBA" id="ARBA00023125"/>
    </source>
</evidence>
<keyword evidence="13" id="KW-1185">Reference proteome</keyword>
<evidence type="ECO:0000259" key="11">
    <source>
        <dbReference type="PROSITE" id="PS50157"/>
    </source>
</evidence>
<dbReference type="EnsemblMetazoa" id="XM_024225814.1">
    <property type="protein sequence ID" value="XP_024081582.1"/>
    <property type="gene ID" value="LOC106662061"/>
</dbReference>
<name>A0A8I6SH52_CIMLE</name>
<dbReference type="FunFam" id="3.30.160.60:FF:000018">
    <property type="entry name" value="Krueppel-like factor 15"/>
    <property type="match status" value="1"/>
</dbReference>
<evidence type="ECO:0000256" key="10">
    <source>
        <dbReference type="PROSITE-ProRule" id="PRU00042"/>
    </source>
</evidence>
<evidence type="ECO:0000256" key="2">
    <source>
        <dbReference type="ARBA" id="ARBA00022723"/>
    </source>
</evidence>
<feature type="domain" description="C2H2-type" evidence="11">
    <location>
        <begin position="158"/>
        <end position="187"/>
    </location>
</feature>
<dbReference type="SMART" id="SM00355">
    <property type="entry name" value="ZnF_C2H2"/>
    <property type="match status" value="3"/>
</dbReference>
<keyword evidence="8" id="KW-0804">Transcription</keyword>
<dbReference type="Gene3D" id="3.30.160.60">
    <property type="entry name" value="Classic Zinc Finger"/>
    <property type="match status" value="3"/>
</dbReference>
<evidence type="ECO:0000256" key="4">
    <source>
        <dbReference type="ARBA" id="ARBA00022771"/>
    </source>
</evidence>
<sequence>MCSDKGDQRRPRGRFAVVLPTGSGLLVRRKSLERADMDFAHFQMDEVDELLLSLESLSSDWQLENPTPVPERTPLCDELCSNSVIEEASIYLDVLGVRLFQPETSPQPQFAMEYQRALSPEEPQRKEFECPYPGCPKDYSKASHLKAHLRRHTGEKPFRCEWPGCQWRFSRSDELGRHSRSHSGHRPYSCSECPKRFSRSDHLAKHNRVHIRKKMFDSRLY</sequence>
<dbReference type="GeneID" id="106662061"/>
<evidence type="ECO:0000313" key="13">
    <source>
        <dbReference type="Proteomes" id="UP000494040"/>
    </source>
</evidence>
<dbReference type="AlphaFoldDB" id="A0A8I6SH52"/>
<dbReference type="PROSITE" id="PS50157">
    <property type="entry name" value="ZINC_FINGER_C2H2_2"/>
    <property type="match status" value="3"/>
</dbReference>
<dbReference type="OrthoDB" id="4748970at2759"/>
<organism evidence="12 13">
    <name type="scientific">Cimex lectularius</name>
    <name type="common">Bed bug</name>
    <name type="synonym">Acanthia lectularia</name>
    <dbReference type="NCBI Taxonomy" id="79782"/>
    <lineage>
        <taxon>Eukaryota</taxon>
        <taxon>Metazoa</taxon>
        <taxon>Ecdysozoa</taxon>
        <taxon>Arthropoda</taxon>
        <taxon>Hexapoda</taxon>
        <taxon>Insecta</taxon>
        <taxon>Pterygota</taxon>
        <taxon>Neoptera</taxon>
        <taxon>Paraneoptera</taxon>
        <taxon>Hemiptera</taxon>
        <taxon>Heteroptera</taxon>
        <taxon>Panheteroptera</taxon>
        <taxon>Cimicomorpha</taxon>
        <taxon>Cimicidae</taxon>
        <taxon>Cimex</taxon>
    </lineage>
</organism>
<evidence type="ECO:0000256" key="6">
    <source>
        <dbReference type="ARBA" id="ARBA00023015"/>
    </source>
</evidence>
<evidence type="ECO:0000256" key="8">
    <source>
        <dbReference type="ARBA" id="ARBA00023163"/>
    </source>
</evidence>
<keyword evidence="6" id="KW-0805">Transcription regulation</keyword>
<dbReference type="FunFam" id="3.30.160.60:FF:001228">
    <property type="entry name" value="Zinc finger protein 236"/>
    <property type="match status" value="1"/>
</dbReference>
<reference evidence="12" key="1">
    <citation type="submission" date="2022-01" db="UniProtKB">
        <authorList>
            <consortium name="EnsemblMetazoa"/>
        </authorList>
    </citation>
    <scope>IDENTIFICATION</scope>
</reference>
<dbReference type="InterPro" id="IPR036236">
    <property type="entry name" value="Znf_C2H2_sf"/>
</dbReference>
<evidence type="ECO:0000256" key="5">
    <source>
        <dbReference type="ARBA" id="ARBA00022833"/>
    </source>
</evidence>
<dbReference type="Proteomes" id="UP000494040">
    <property type="component" value="Unassembled WGS sequence"/>
</dbReference>
<evidence type="ECO:0000256" key="9">
    <source>
        <dbReference type="ARBA" id="ARBA00023242"/>
    </source>
</evidence>
<keyword evidence="3" id="KW-0677">Repeat</keyword>
<feature type="domain" description="C2H2-type" evidence="11">
    <location>
        <begin position="128"/>
        <end position="157"/>
    </location>
</feature>
<proteinExistence type="predicted"/>
<evidence type="ECO:0000256" key="1">
    <source>
        <dbReference type="ARBA" id="ARBA00004123"/>
    </source>
</evidence>
<dbReference type="PANTHER" id="PTHR23235">
    <property type="entry name" value="KRUEPPEL-LIKE TRANSCRIPTION FACTOR"/>
    <property type="match status" value="1"/>
</dbReference>
<dbReference type="Pfam" id="PF00096">
    <property type="entry name" value="zf-C2H2"/>
    <property type="match status" value="3"/>
</dbReference>
<evidence type="ECO:0000256" key="3">
    <source>
        <dbReference type="ARBA" id="ARBA00022737"/>
    </source>
</evidence>
<keyword evidence="2" id="KW-0479">Metal-binding</keyword>
<dbReference type="FunFam" id="3.30.160.60:FF:000125">
    <property type="entry name" value="Putative zinc finger protein 143"/>
    <property type="match status" value="1"/>
</dbReference>
<keyword evidence="9" id="KW-0539">Nucleus</keyword>
<protein>
    <recommendedName>
        <fullName evidence="11">C2H2-type domain-containing protein</fullName>
    </recommendedName>
</protein>
<dbReference type="InterPro" id="IPR013087">
    <property type="entry name" value="Znf_C2H2_type"/>
</dbReference>
<dbReference type="GO" id="GO:0000978">
    <property type="term" value="F:RNA polymerase II cis-regulatory region sequence-specific DNA binding"/>
    <property type="evidence" value="ECO:0007669"/>
    <property type="project" value="TreeGrafter"/>
</dbReference>
<dbReference type="OMA" id="ERADMDF"/>
<keyword evidence="4 10" id="KW-0863">Zinc-finger</keyword>
<dbReference type="GO" id="GO:0008270">
    <property type="term" value="F:zinc ion binding"/>
    <property type="evidence" value="ECO:0007669"/>
    <property type="project" value="UniProtKB-KW"/>
</dbReference>
<dbReference type="SUPFAM" id="SSF57667">
    <property type="entry name" value="beta-beta-alpha zinc fingers"/>
    <property type="match status" value="2"/>
</dbReference>
<dbReference type="PROSITE" id="PS00028">
    <property type="entry name" value="ZINC_FINGER_C2H2_1"/>
    <property type="match status" value="3"/>
</dbReference>
<dbReference type="GO" id="GO:0005634">
    <property type="term" value="C:nucleus"/>
    <property type="evidence" value="ECO:0007669"/>
    <property type="project" value="UniProtKB-SubCell"/>
</dbReference>
<dbReference type="PANTHER" id="PTHR23235:SF120">
    <property type="entry name" value="KRUPPEL-LIKE FACTOR 15"/>
    <property type="match status" value="1"/>
</dbReference>
<feature type="domain" description="C2H2-type" evidence="11">
    <location>
        <begin position="188"/>
        <end position="215"/>
    </location>
</feature>